<evidence type="ECO:0000256" key="3">
    <source>
        <dbReference type="ARBA" id="ARBA00022538"/>
    </source>
</evidence>
<keyword evidence="7 11" id="KW-1133">Transmembrane helix</keyword>
<feature type="transmembrane region" description="Helical" evidence="11">
    <location>
        <begin position="487"/>
        <end position="507"/>
    </location>
</feature>
<dbReference type="GO" id="GO:1990573">
    <property type="term" value="P:potassium ion import across plasma membrane"/>
    <property type="evidence" value="ECO:0007669"/>
    <property type="project" value="TreeGrafter"/>
</dbReference>
<dbReference type="InterPro" id="IPR051143">
    <property type="entry name" value="TrkH_K-transport"/>
</dbReference>
<dbReference type="InterPro" id="IPR003445">
    <property type="entry name" value="Cat_transpt"/>
</dbReference>
<dbReference type="Gene3D" id="1.50.10.10">
    <property type="match status" value="1"/>
</dbReference>
<keyword evidence="13" id="KW-1185">Reference proteome</keyword>
<feature type="compositionally biased region" description="Basic and acidic residues" evidence="10">
    <location>
        <begin position="347"/>
        <end position="371"/>
    </location>
</feature>
<keyword evidence="3" id="KW-0633">Potassium transport</keyword>
<dbReference type="Proteomes" id="UP000073492">
    <property type="component" value="Unassembled WGS sequence"/>
</dbReference>
<evidence type="ECO:0000256" key="4">
    <source>
        <dbReference type="ARBA" id="ARBA00022692"/>
    </source>
</evidence>
<keyword evidence="6" id="KW-0630">Potassium</keyword>
<evidence type="ECO:0008006" key="14">
    <source>
        <dbReference type="Google" id="ProtNLM"/>
    </source>
</evidence>
<feature type="transmembrane region" description="Helical" evidence="11">
    <location>
        <begin position="99"/>
        <end position="123"/>
    </location>
</feature>
<dbReference type="InterPro" id="IPR008928">
    <property type="entry name" value="6-hairpin_glycosidase_sf"/>
</dbReference>
<keyword evidence="5" id="KW-0378">Hydrolase</keyword>
<evidence type="ECO:0000256" key="9">
    <source>
        <dbReference type="ARBA" id="ARBA00023136"/>
    </source>
</evidence>
<evidence type="ECO:0000256" key="1">
    <source>
        <dbReference type="ARBA" id="ARBA00004141"/>
    </source>
</evidence>
<feature type="compositionally biased region" description="Basic and acidic residues" evidence="10">
    <location>
        <begin position="190"/>
        <end position="206"/>
    </location>
</feature>
<feature type="compositionally biased region" description="Polar residues" evidence="10">
    <location>
        <begin position="213"/>
        <end position="242"/>
    </location>
</feature>
<accession>A0A139IN12</accession>
<evidence type="ECO:0000256" key="2">
    <source>
        <dbReference type="ARBA" id="ARBA00022448"/>
    </source>
</evidence>
<feature type="transmembrane region" description="Helical" evidence="11">
    <location>
        <begin position="976"/>
        <end position="995"/>
    </location>
</feature>
<organism evidence="12 13">
    <name type="scientific">Pseudocercospora musae</name>
    <dbReference type="NCBI Taxonomy" id="113226"/>
    <lineage>
        <taxon>Eukaryota</taxon>
        <taxon>Fungi</taxon>
        <taxon>Dikarya</taxon>
        <taxon>Ascomycota</taxon>
        <taxon>Pezizomycotina</taxon>
        <taxon>Dothideomycetes</taxon>
        <taxon>Dothideomycetidae</taxon>
        <taxon>Mycosphaerellales</taxon>
        <taxon>Mycosphaerellaceae</taxon>
        <taxon>Pseudocercospora</taxon>
    </lineage>
</organism>
<feature type="transmembrane region" description="Helical" evidence="11">
    <location>
        <begin position="736"/>
        <end position="753"/>
    </location>
</feature>
<dbReference type="GO" id="GO:0030007">
    <property type="term" value="P:intracellular potassium ion homeostasis"/>
    <property type="evidence" value="ECO:0007669"/>
    <property type="project" value="TreeGrafter"/>
</dbReference>
<dbReference type="Pfam" id="PF07470">
    <property type="entry name" value="Glyco_hydro_88"/>
    <property type="match status" value="1"/>
</dbReference>
<gene>
    <name evidence="12" type="ORF">AC579_5078</name>
</gene>
<dbReference type="GO" id="GO:0005975">
    <property type="term" value="P:carbohydrate metabolic process"/>
    <property type="evidence" value="ECO:0007669"/>
    <property type="project" value="InterPro"/>
</dbReference>
<evidence type="ECO:0000313" key="12">
    <source>
        <dbReference type="EMBL" id="KXT16133.1"/>
    </source>
</evidence>
<feature type="transmembrane region" description="Helical" evidence="11">
    <location>
        <begin position="41"/>
        <end position="61"/>
    </location>
</feature>
<evidence type="ECO:0000256" key="11">
    <source>
        <dbReference type="SAM" id="Phobius"/>
    </source>
</evidence>
<feature type="transmembrane region" description="Helical" evidence="11">
    <location>
        <begin position="553"/>
        <end position="579"/>
    </location>
</feature>
<feature type="compositionally biased region" description="Basic and acidic residues" evidence="10">
    <location>
        <begin position="317"/>
        <end position="334"/>
    </location>
</feature>
<feature type="transmembrane region" description="Helical" evidence="11">
    <location>
        <begin position="615"/>
        <end position="637"/>
    </location>
</feature>
<name>A0A139IN12_9PEZI</name>
<comment type="subcellular location">
    <subcellularLocation>
        <location evidence="1">Membrane</location>
        <topology evidence="1">Multi-pass membrane protein</topology>
    </subcellularLocation>
</comment>
<evidence type="ECO:0000256" key="7">
    <source>
        <dbReference type="ARBA" id="ARBA00022989"/>
    </source>
</evidence>
<proteinExistence type="predicted"/>
<dbReference type="SUPFAM" id="SSF48208">
    <property type="entry name" value="Six-hairpin glycosidases"/>
    <property type="match status" value="1"/>
</dbReference>
<feature type="transmembrane region" description="Helical" evidence="11">
    <location>
        <begin position="678"/>
        <end position="699"/>
    </location>
</feature>
<dbReference type="OrthoDB" id="9999863at2759"/>
<dbReference type="PANTHER" id="PTHR31064:SF30">
    <property type="entry name" value="HIGH-AFFINITY POTASSIUM TRANSPORT PROTEIN-RELATED"/>
    <property type="match status" value="1"/>
</dbReference>
<reference evidence="12 13" key="1">
    <citation type="submission" date="2015-07" db="EMBL/GenBank/DDBJ databases">
        <title>Comparative genomics of the Sigatoka disease complex on banana suggests a link between parallel evolutionary changes in Pseudocercospora fijiensis and Pseudocercospora eumusae and increased virulence on the banana host.</title>
        <authorList>
            <person name="Chang T.-C."/>
            <person name="Salvucci A."/>
            <person name="Crous P.W."/>
            <person name="Stergiopoulos I."/>
        </authorList>
    </citation>
    <scope>NUCLEOTIDE SEQUENCE [LARGE SCALE GENOMIC DNA]</scope>
    <source>
        <strain evidence="12 13">CBS 116634</strain>
    </source>
</reference>
<dbReference type="InterPro" id="IPR012341">
    <property type="entry name" value="6hp_glycosidase-like_sf"/>
</dbReference>
<dbReference type="GO" id="GO:0005886">
    <property type="term" value="C:plasma membrane"/>
    <property type="evidence" value="ECO:0007669"/>
    <property type="project" value="TreeGrafter"/>
</dbReference>
<protein>
    <recommendedName>
        <fullName evidence="14">Potassium transport protein</fullName>
    </recommendedName>
</protein>
<evidence type="ECO:0000256" key="8">
    <source>
        <dbReference type="ARBA" id="ARBA00023065"/>
    </source>
</evidence>
<dbReference type="PANTHER" id="PTHR31064">
    <property type="entry name" value="POTASSIUM TRANSPORT PROTEIN DDB_G0292412-RELATED"/>
    <property type="match status" value="1"/>
</dbReference>
<feature type="transmembrane region" description="Helical" evidence="11">
    <location>
        <begin position="765"/>
        <end position="786"/>
    </location>
</feature>
<comment type="caution">
    <text evidence="12">The sequence shown here is derived from an EMBL/GenBank/DDBJ whole genome shotgun (WGS) entry which is preliminary data.</text>
</comment>
<sequence>MSGTFDFLEPLKEVLLFFKHSLPDRSSFPTSWTRPRFHFNFITWHYLYMVGMTIVGSIMLYPAGLMDYIDALFFAAGMATQSGLNTIDVNTLYLYQQVVMMLVTCICTPIFINTVVVFIRLYWFEKRFEHIVKEVRAQKRTKTRSMSSRSKSQMRDDKDEDGDPSKLEQGVRGMSITVDTSTARFMDPSGRGEDTEKQRQKFKEKIGPAIGGESSSNTTPGSSVEMTDVTSSSDATISTPLNQEEEDGETPSTPFIGLNPRLKREITFADEVPASGRHSPELARAPDQRDVSKHIEFLERQQNNAKKGGALYIPGPRDFDRGERPEELDQDLARQRLNTRPSLGGRRSTDDPRGRRESETAKGSPDEEHPRRAITINLPDHPAHRDQAATVETNDEQDPDGLSRLGRVRSALSGRRSHRNLGEHEHRSFAKTLTNLTQKKEGEDPMPYLSWTATTGRNSMFVGLTSEQREELGGIEYRALKLLAKILIAYFVGFHLLGMLILLPWIVSTQPWKGIVQSDGQNPVWWGFFTPASMFNDLGFTLTPDSMISFDNAVLPLLFGSFLIIIGNTGFPCMLRFIIWFLSKVVRYGTGTWEELRFLLDHPRRCFTLLFPSKATWWLFWVLVLLNVVDLVFFIILDLNAEVVTDLGPGLRVLNGWFQATSTRTAGFASVNLAALHAAIQVSYMIMMYISVFPIAISVRRTNVYEEKSLGIFGGEEDPGDDADQSYVSQHLRRQLSFDLWYIFLGLFIIAIVEGDRISNSNQYAFTTFSVLFEIVSAYGTVGLSLGYPGINASFSAEFRTISKLVIIAMMIRGRHRGLPYALDRAILLPSEKLHKKEAEEGVVLSRRLTRRGSVFAEETRRDGPWEHDELDKYGLPAQHTGSSHGRSKTDIAMTAGAGGDAESQGLQRRTTAVSTNNQNFFFPPFPLTFLFIIHPTHPTNPPPPPPMIYLSMPQESTREIHWADPGTWSASYKFLPAYVAFGAVAIALVYAHFFHEAAFDVRDCISTFDHGFRVNAVLSQAHAHSKRSWEIGYAHEATLQIFNPERSVFASRPFPHGNVPTLGLRLDEASVYAESKITLRGKSLFDEEDGAVSHPASLGVAALMFARRGWLGKQYLKAAARQKDLLLEAAPEYSNGAISHRHERPELWSDAIAMFPPFLAYYGVAENATRLIEIAYEQIVKYKDILQIPSGPKKGLWKHTTTGDDEGAWSTGNAWAAYGMARVRATISGWSRSNDTMQTEIQQLDTFIQDILDAAISTDSNNDASGLLRNYLGEEGEEEESFAGGETSGTSLLTATAYRMALLRPDIFGHERYLTWAHRKRQAVFEKISDDGIVQHAAWQTGIVSPEAESFVLLMAAAWRDCVCNNNHGLCLSQYEAETSQVPPSPHQSGIWYRVSKYFSAP</sequence>
<feature type="region of interest" description="Disordered" evidence="10">
    <location>
        <begin position="300"/>
        <end position="404"/>
    </location>
</feature>
<dbReference type="InterPro" id="IPR004773">
    <property type="entry name" value="K/Na_transp_Trk1/HKT1"/>
</dbReference>
<keyword evidence="2" id="KW-0813">Transport</keyword>
<evidence type="ECO:0000256" key="5">
    <source>
        <dbReference type="ARBA" id="ARBA00022801"/>
    </source>
</evidence>
<keyword evidence="9 11" id="KW-0472">Membrane</keyword>
<dbReference type="GO" id="GO:0140107">
    <property type="term" value="F:high-affinity potassium ion transmembrane transporter activity"/>
    <property type="evidence" value="ECO:0007669"/>
    <property type="project" value="TreeGrafter"/>
</dbReference>
<evidence type="ECO:0000256" key="6">
    <source>
        <dbReference type="ARBA" id="ARBA00022958"/>
    </source>
</evidence>
<dbReference type="STRING" id="113226.A0A139IN12"/>
<dbReference type="GO" id="GO:0016787">
    <property type="term" value="F:hydrolase activity"/>
    <property type="evidence" value="ECO:0007669"/>
    <property type="project" value="UniProtKB-KW"/>
</dbReference>
<evidence type="ECO:0000256" key="10">
    <source>
        <dbReference type="SAM" id="MobiDB-lite"/>
    </source>
</evidence>
<evidence type="ECO:0000313" key="13">
    <source>
        <dbReference type="Proteomes" id="UP000073492"/>
    </source>
</evidence>
<dbReference type="Pfam" id="PF02386">
    <property type="entry name" value="TrkH"/>
    <property type="match status" value="1"/>
</dbReference>
<dbReference type="EMBL" id="LFZO01000044">
    <property type="protein sequence ID" value="KXT16133.1"/>
    <property type="molecule type" value="Genomic_DNA"/>
</dbReference>
<dbReference type="NCBIfam" id="TIGR00934">
    <property type="entry name" value="2a38euk"/>
    <property type="match status" value="1"/>
</dbReference>
<keyword evidence="8" id="KW-0406">Ion transport</keyword>
<dbReference type="InterPro" id="IPR010905">
    <property type="entry name" value="Glyco_hydro_88"/>
</dbReference>
<feature type="region of interest" description="Disordered" evidence="10">
    <location>
        <begin position="139"/>
        <end position="257"/>
    </location>
</feature>
<keyword evidence="4 11" id="KW-0812">Transmembrane</keyword>